<dbReference type="InterPro" id="IPR006665">
    <property type="entry name" value="OmpA-like"/>
</dbReference>
<organism evidence="6 7">
    <name type="scientific">Daejeonella rubra</name>
    <dbReference type="NCBI Taxonomy" id="990371"/>
    <lineage>
        <taxon>Bacteria</taxon>
        <taxon>Pseudomonadati</taxon>
        <taxon>Bacteroidota</taxon>
        <taxon>Sphingobacteriia</taxon>
        <taxon>Sphingobacteriales</taxon>
        <taxon>Sphingobacteriaceae</taxon>
        <taxon>Daejeonella</taxon>
    </lineage>
</organism>
<dbReference type="Proteomes" id="UP000199226">
    <property type="component" value="Unassembled WGS sequence"/>
</dbReference>
<evidence type="ECO:0000256" key="4">
    <source>
        <dbReference type="PROSITE-ProRule" id="PRU00473"/>
    </source>
</evidence>
<protein>
    <submittedName>
        <fullName evidence="6">Outer membrane protein OmpA</fullName>
    </submittedName>
</protein>
<evidence type="ECO:0000256" key="2">
    <source>
        <dbReference type="ARBA" id="ARBA00023136"/>
    </source>
</evidence>
<accession>A0A1G9YTX8</accession>
<keyword evidence="2 4" id="KW-0472">Membrane</keyword>
<dbReference type="GO" id="GO:0009279">
    <property type="term" value="C:cell outer membrane"/>
    <property type="evidence" value="ECO:0007669"/>
    <property type="project" value="UniProtKB-SubCell"/>
</dbReference>
<dbReference type="EMBL" id="FNHH01000045">
    <property type="protein sequence ID" value="SDN12592.1"/>
    <property type="molecule type" value="Genomic_DNA"/>
</dbReference>
<dbReference type="CDD" id="cd07185">
    <property type="entry name" value="OmpA_C-like"/>
    <property type="match status" value="1"/>
</dbReference>
<evidence type="ECO:0000256" key="1">
    <source>
        <dbReference type="ARBA" id="ARBA00004442"/>
    </source>
</evidence>
<dbReference type="AlphaFoldDB" id="A0A1G9YTX8"/>
<dbReference type="RefSeq" id="WP_090707152.1">
    <property type="nucleotide sequence ID" value="NZ_FNHH01000045.1"/>
</dbReference>
<dbReference type="NCBIfam" id="NF038133">
    <property type="entry name" value="choice_anch_L"/>
    <property type="match status" value="2"/>
</dbReference>
<dbReference type="OrthoDB" id="9782229at2"/>
<comment type="subcellular location">
    <subcellularLocation>
        <location evidence="1">Cell outer membrane</location>
    </subcellularLocation>
</comment>
<dbReference type="Pfam" id="PF00691">
    <property type="entry name" value="OmpA"/>
    <property type="match status" value="1"/>
</dbReference>
<dbReference type="Gene3D" id="3.30.1330.60">
    <property type="entry name" value="OmpA-like domain"/>
    <property type="match status" value="1"/>
</dbReference>
<dbReference type="InterPro" id="IPR050330">
    <property type="entry name" value="Bact_OuterMem_StrucFunc"/>
</dbReference>
<dbReference type="SUPFAM" id="SSF103088">
    <property type="entry name" value="OmpA-like"/>
    <property type="match status" value="1"/>
</dbReference>
<evidence type="ECO:0000259" key="5">
    <source>
        <dbReference type="PROSITE" id="PS51123"/>
    </source>
</evidence>
<dbReference type="STRING" id="990371.SAMN05421813_1451"/>
<feature type="domain" description="OmpA-like" evidence="5">
    <location>
        <begin position="402"/>
        <end position="520"/>
    </location>
</feature>
<sequence length="520" mass="58150">MKKYLYLLLSFLLFVEISHAQIRLSSIKVDEWVKKNFTGQGVVVGNIKVKGYPLSTLSYTSTGNVLKLQKGLILSSGNSYNVAGYNNSHNQSSTFGDVMNPESDQDLASIIKGKLYDICSIEFDFVPLDNSIQFNYQFGSDEYPEYVDSPYNDVFAFIVSDESTSRNIALIPGTQVPVSINTVNFKTNSEHFIDNNLYKQVTIKRQEPLKSTYKGTLPGRVLRGIGSIFTVSGPIAGDQVVVQPDPELMKTLDPNLYRNLRYDGITNKLVAQAYVIPYKKYRLKIILADVADNIYDSGVFIEDRSLTSKKDVQQPNFTDYPDLSKVIDPNLILQGKKLEDILPDAYKKELSKPALQTQELAQTSKAPVSVQKVAEPAPVSSPKAVSASPPTTAAAQVKVAIKPVLMDMPNIVILFDFDRSDIKESEMIKLREAIEKFKKQRQYYSLNISGHTDIKGSLEYNYDLSARRNKAVIDAVSDLIGEKMRIPAVSKSYTQPVADNETDDGRQANRRVELVFVKKN</sequence>
<dbReference type="PROSITE" id="PS51123">
    <property type="entry name" value="OMPA_2"/>
    <property type="match status" value="1"/>
</dbReference>
<keyword evidence="7" id="KW-1185">Reference proteome</keyword>
<evidence type="ECO:0000313" key="7">
    <source>
        <dbReference type="Proteomes" id="UP000199226"/>
    </source>
</evidence>
<dbReference type="InterPro" id="IPR049804">
    <property type="entry name" value="Choice_anch_L"/>
</dbReference>
<dbReference type="PANTHER" id="PTHR30329:SF21">
    <property type="entry name" value="LIPOPROTEIN YIAD-RELATED"/>
    <property type="match status" value="1"/>
</dbReference>
<reference evidence="7" key="1">
    <citation type="submission" date="2016-10" db="EMBL/GenBank/DDBJ databases">
        <authorList>
            <person name="Varghese N."/>
            <person name="Submissions S."/>
        </authorList>
    </citation>
    <scope>NUCLEOTIDE SEQUENCE [LARGE SCALE GENOMIC DNA]</scope>
    <source>
        <strain evidence="7">DSM 24536</strain>
    </source>
</reference>
<dbReference type="InterPro" id="IPR036737">
    <property type="entry name" value="OmpA-like_sf"/>
</dbReference>
<dbReference type="InterPro" id="IPR006664">
    <property type="entry name" value="OMP_bac"/>
</dbReference>
<evidence type="ECO:0000256" key="3">
    <source>
        <dbReference type="ARBA" id="ARBA00023237"/>
    </source>
</evidence>
<evidence type="ECO:0000313" key="6">
    <source>
        <dbReference type="EMBL" id="SDN12592.1"/>
    </source>
</evidence>
<proteinExistence type="predicted"/>
<dbReference type="PRINTS" id="PR01021">
    <property type="entry name" value="OMPADOMAIN"/>
</dbReference>
<dbReference type="PANTHER" id="PTHR30329">
    <property type="entry name" value="STATOR ELEMENT OF FLAGELLAR MOTOR COMPLEX"/>
    <property type="match status" value="1"/>
</dbReference>
<gene>
    <name evidence="6" type="ORF">SAMN05421813_1451</name>
</gene>
<name>A0A1G9YTX8_9SPHI</name>
<keyword evidence="3" id="KW-0998">Cell outer membrane</keyword>